<evidence type="ECO:0000256" key="10">
    <source>
        <dbReference type="RuleBase" id="RU003690"/>
    </source>
</evidence>
<dbReference type="InterPro" id="IPR001360">
    <property type="entry name" value="Glyco_hydro_1"/>
</dbReference>
<dbReference type="Gene3D" id="3.20.20.80">
    <property type="entry name" value="Glycosidases"/>
    <property type="match status" value="1"/>
</dbReference>
<organism evidence="12 13">
    <name type="scientific">Panicum virgatum</name>
    <name type="common">Blackwell switchgrass</name>
    <dbReference type="NCBI Taxonomy" id="38727"/>
    <lineage>
        <taxon>Eukaryota</taxon>
        <taxon>Viridiplantae</taxon>
        <taxon>Streptophyta</taxon>
        <taxon>Embryophyta</taxon>
        <taxon>Tracheophyta</taxon>
        <taxon>Spermatophyta</taxon>
        <taxon>Magnoliopsida</taxon>
        <taxon>Liliopsida</taxon>
        <taxon>Poales</taxon>
        <taxon>Poaceae</taxon>
        <taxon>PACMAD clade</taxon>
        <taxon>Panicoideae</taxon>
        <taxon>Panicodae</taxon>
        <taxon>Paniceae</taxon>
        <taxon>Panicinae</taxon>
        <taxon>Panicum</taxon>
        <taxon>Panicum sect. Hiantes</taxon>
    </lineage>
</organism>
<comment type="subcellular location">
    <subcellularLocation>
        <location evidence="1">Plastid</location>
        <location evidence="1">Chloroplast</location>
    </subcellularLocation>
</comment>
<evidence type="ECO:0000256" key="6">
    <source>
        <dbReference type="ARBA" id="ARBA00022946"/>
    </source>
</evidence>
<evidence type="ECO:0000256" key="9">
    <source>
        <dbReference type="ARBA" id="ARBA00065078"/>
    </source>
</evidence>
<evidence type="ECO:0000256" key="1">
    <source>
        <dbReference type="ARBA" id="ARBA00004229"/>
    </source>
</evidence>
<feature type="region of interest" description="Disordered" evidence="11">
    <location>
        <begin position="10"/>
        <end position="34"/>
    </location>
</feature>
<dbReference type="SUPFAM" id="SSF51445">
    <property type="entry name" value="(Trans)glycosidases"/>
    <property type="match status" value="1"/>
</dbReference>
<evidence type="ECO:0000256" key="3">
    <source>
        <dbReference type="ARBA" id="ARBA00022528"/>
    </source>
</evidence>
<reference evidence="12" key="1">
    <citation type="submission" date="2020-05" db="EMBL/GenBank/DDBJ databases">
        <title>WGS assembly of Panicum virgatum.</title>
        <authorList>
            <person name="Lovell J.T."/>
            <person name="Jenkins J."/>
            <person name="Shu S."/>
            <person name="Juenger T.E."/>
            <person name="Schmutz J."/>
        </authorList>
    </citation>
    <scope>NUCLEOTIDE SEQUENCE</scope>
    <source>
        <strain evidence="12">AP13</strain>
    </source>
</reference>
<evidence type="ECO:0000256" key="5">
    <source>
        <dbReference type="ARBA" id="ARBA00022801"/>
    </source>
</evidence>
<sequence>MALLASALTSHSAHPGLRSPIGPNGGNLSWHLSSSKKSKRRCDLRSRAETMSSELAQEHLMPWEIPRKEWFPHGFIFGAATSAYQIEGAWNEHGKGPSIWDHFCHNHPERIADWSNGDVAVNSYHLYEEDVKLLKEMGMDAYRFSISWSRILPKGTLEGGINYKGLQYYKNLINTLKENGIEPYVTIFHWDTPQALEDKYGSFLNRRIVKDYTDFAKVCFEHFGDKVKHWFTFNEPHTFCSYAYGMGQHAPGRCSPGHNCAIPCGDSLSEPYRVGHNILLAHAEVADLYKKYYKGEDGHIGMALDSMFYEPHGKTFLDEQAQSRSVDFNLGWFMEPVFRGHYPFSMRSLLGDRLPYFKDDEQEKLVGSYDMMGLNYYTSLFCEHIDISPRFSPALHTEDAYARPKMNDHEGNPLGPDTRSQWIKSYPKGLKNLLMIIKDKYGNPPVYITENGTADSDNGNLSMRDALDDDIRLDYLQRHISVIKESIDLGANVRGHFTWSLLDNFEWANGYTDRFGLIYVDRDDSFKRHMKKSAKWFRKFNNAPRKVIDDKHGHITTLPAFISNN</sequence>
<dbReference type="PANTHER" id="PTHR10353">
    <property type="entry name" value="GLYCOSYL HYDROLASE"/>
    <property type="match status" value="1"/>
</dbReference>
<keyword evidence="3" id="KW-0150">Chloroplast</keyword>
<dbReference type="InterPro" id="IPR017853">
    <property type="entry name" value="GH"/>
</dbReference>
<evidence type="ECO:0000256" key="4">
    <source>
        <dbReference type="ARBA" id="ARBA00022640"/>
    </source>
</evidence>
<dbReference type="GO" id="GO:0009507">
    <property type="term" value="C:chloroplast"/>
    <property type="evidence" value="ECO:0007669"/>
    <property type="project" value="UniProtKB-SubCell"/>
</dbReference>
<dbReference type="OrthoDB" id="774279at2759"/>
<gene>
    <name evidence="12" type="ORF">PVAP13_8KG057336</name>
</gene>
<dbReference type="PANTHER" id="PTHR10353:SF326">
    <property type="entry name" value="4-HYDROXY-7-METHOXY-3-OXO-3,4-DIHYDRO-2H-1,4-BENZOXAZIN-2-YL GLUCOSIDE BETA-D-GLUCOSIDASE 1, CHLOROPLASTIC"/>
    <property type="match status" value="1"/>
</dbReference>
<keyword evidence="13" id="KW-1185">Reference proteome</keyword>
<dbReference type="PRINTS" id="PR00131">
    <property type="entry name" value="GLHYDRLASE1"/>
</dbReference>
<dbReference type="Pfam" id="PF00232">
    <property type="entry name" value="Glyco_hydro_1"/>
    <property type="match status" value="1"/>
</dbReference>
<evidence type="ECO:0000313" key="13">
    <source>
        <dbReference type="Proteomes" id="UP000823388"/>
    </source>
</evidence>
<keyword evidence="4" id="KW-0934">Plastid</keyword>
<evidence type="ECO:0000256" key="11">
    <source>
        <dbReference type="SAM" id="MobiDB-lite"/>
    </source>
</evidence>
<evidence type="ECO:0000256" key="2">
    <source>
        <dbReference type="ARBA" id="ARBA00010838"/>
    </source>
</evidence>
<keyword evidence="5" id="KW-0378">Hydrolase</keyword>
<proteinExistence type="inferred from homology"/>
<comment type="subunit">
    <text evidence="9">Homo- and heterodimer.</text>
</comment>
<dbReference type="InterPro" id="IPR033132">
    <property type="entry name" value="GH_1_N_CS"/>
</dbReference>
<keyword evidence="7" id="KW-1015">Disulfide bond</keyword>
<dbReference type="AlphaFoldDB" id="A0A8T0PE00"/>
<evidence type="ECO:0000256" key="8">
    <source>
        <dbReference type="ARBA" id="ARBA00023295"/>
    </source>
</evidence>
<accession>A0A8T0PE00</accession>
<dbReference type="PROSITE" id="PS00653">
    <property type="entry name" value="GLYCOSYL_HYDROL_F1_2"/>
    <property type="match status" value="1"/>
</dbReference>
<dbReference type="GO" id="GO:0005975">
    <property type="term" value="P:carbohydrate metabolic process"/>
    <property type="evidence" value="ECO:0007669"/>
    <property type="project" value="InterPro"/>
</dbReference>
<dbReference type="GO" id="GO:0008422">
    <property type="term" value="F:beta-glucosidase activity"/>
    <property type="evidence" value="ECO:0007669"/>
    <property type="project" value="UniProtKB-ARBA"/>
</dbReference>
<protein>
    <submittedName>
        <fullName evidence="12">Uncharacterized protein</fullName>
    </submittedName>
</protein>
<dbReference type="FunFam" id="3.20.20.80:FF:000041">
    <property type="entry name" value="Beta-glucosidase 7"/>
    <property type="match status" value="1"/>
</dbReference>
<name>A0A8T0PE00_PANVG</name>
<dbReference type="Proteomes" id="UP000823388">
    <property type="component" value="Chromosome 8K"/>
</dbReference>
<keyword evidence="8" id="KW-0326">Glycosidase</keyword>
<keyword evidence="6" id="KW-0809">Transit peptide</keyword>
<comment type="similarity">
    <text evidence="2 10">Belongs to the glycosyl hydrolase 1 family.</text>
</comment>
<evidence type="ECO:0000256" key="7">
    <source>
        <dbReference type="ARBA" id="ARBA00023157"/>
    </source>
</evidence>
<comment type="caution">
    <text evidence="12">The sequence shown here is derived from an EMBL/GenBank/DDBJ whole genome shotgun (WGS) entry which is preliminary data.</text>
</comment>
<dbReference type="EMBL" id="CM029051">
    <property type="protein sequence ID" value="KAG2560351.1"/>
    <property type="molecule type" value="Genomic_DNA"/>
</dbReference>
<evidence type="ECO:0000313" key="12">
    <source>
        <dbReference type="EMBL" id="KAG2560351.1"/>
    </source>
</evidence>